<dbReference type="CDD" id="cd14695">
    <property type="entry name" value="bZIP_HLF"/>
    <property type="match status" value="1"/>
</dbReference>
<keyword evidence="2" id="KW-0805">Transcription regulation</keyword>
<dbReference type="InterPro" id="IPR046347">
    <property type="entry name" value="bZIP_sf"/>
</dbReference>
<proteinExistence type="predicted"/>
<organism evidence="8 9">
    <name type="scientific">Desmophyllum pertusum</name>
    <dbReference type="NCBI Taxonomy" id="174260"/>
    <lineage>
        <taxon>Eukaryota</taxon>
        <taxon>Metazoa</taxon>
        <taxon>Cnidaria</taxon>
        <taxon>Anthozoa</taxon>
        <taxon>Hexacorallia</taxon>
        <taxon>Scleractinia</taxon>
        <taxon>Caryophylliina</taxon>
        <taxon>Caryophylliidae</taxon>
        <taxon>Desmophyllum</taxon>
    </lineage>
</organism>
<dbReference type="GO" id="GO:0000981">
    <property type="term" value="F:DNA-binding transcription factor activity, RNA polymerase II-specific"/>
    <property type="evidence" value="ECO:0007669"/>
    <property type="project" value="TreeGrafter"/>
</dbReference>
<dbReference type="InterPro" id="IPR040223">
    <property type="entry name" value="PAR_bZIP"/>
</dbReference>
<evidence type="ECO:0000256" key="1">
    <source>
        <dbReference type="ARBA" id="ARBA00004123"/>
    </source>
</evidence>
<evidence type="ECO:0000313" key="8">
    <source>
        <dbReference type="EMBL" id="KAJ7373068.1"/>
    </source>
</evidence>
<dbReference type="SUPFAM" id="SSF57959">
    <property type="entry name" value="Leucine zipper domain"/>
    <property type="match status" value="1"/>
</dbReference>
<dbReference type="InterPro" id="IPR004827">
    <property type="entry name" value="bZIP"/>
</dbReference>
<sequence length="221" mass="25228">MEKERQASENSSPTYEHDAATPSRFLDSFQGMFLPAFGGVPFVDRSRASTDYNLESDDEENQVDKKKRVRLLCDEILTSAKKNSFQVGSQLGNYIPSARRKDFGKEIAAFESEAQTVSSTDNGENKQREALSDEPAEKRRKDDSSEDDDSTNGTRERESYWERRKKNNASAKKSRDARKARELQTQIKAAFLERENLRILAQLMIVQQENACLKRVLCAKM</sequence>
<keyword evidence="9" id="KW-1185">Reference proteome</keyword>
<dbReference type="GO" id="GO:0005634">
    <property type="term" value="C:nucleus"/>
    <property type="evidence" value="ECO:0007669"/>
    <property type="project" value="UniProtKB-SubCell"/>
</dbReference>
<keyword evidence="3" id="KW-0238">DNA-binding</keyword>
<dbReference type="PANTHER" id="PTHR11988:SF27">
    <property type="entry name" value="GH27708P"/>
    <property type="match status" value="1"/>
</dbReference>
<name>A0A9W9Z0I7_9CNID</name>
<dbReference type="Proteomes" id="UP001163046">
    <property type="component" value="Unassembled WGS sequence"/>
</dbReference>
<dbReference type="GO" id="GO:0000978">
    <property type="term" value="F:RNA polymerase II cis-regulatory region sequence-specific DNA binding"/>
    <property type="evidence" value="ECO:0007669"/>
    <property type="project" value="TreeGrafter"/>
</dbReference>
<feature type="compositionally biased region" description="Basic and acidic residues" evidence="6">
    <location>
        <begin position="123"/>
        <end position="143"/>
    </location>
</feature>
<feature type="compositionally biased region" description="Polar residues" evidence="6">
    <location>
        <begin position="113"/>
        <end position="122"/>
    </location>
</feature>
<accession>A0A9W9Z0I7</accession>
<dbReference type="PROSITE" id="PS50217">
    <property type="entry name" value="BZIP"/>
    <property type="match status" value="1"/>
</dbReference>
<evidence type="ECO:0000256" key="5">
    <source>
        <dbReference type="ARBA" id="ARBA00023242"/>
    </source>
</evidence>
<feature type="region of interest" description="Disordered" evidence="6">
    <location>
        <begin position="112"/>
        <end position="180"/>
    </location>
</feature>
<evidence type="ECO:0000256" key="3">
    <source>
        <dbReference type="ARBA" id="ARBA00023125"/>
    </source>
</evidence>
<dbReference type="AlphaFoldDB" id="A0A9W9Z0I7"/>
<feature type="region of interest" description="Disordered" evidence="6">
    <location>
        <begin position="1"/>
        <end position="21"/>
    </location>
</feature>
<dbReference type="Pfam" id="PF07716">
    <property type="entry name" value="bZIP_2"/>
    <property type="match status" value="1"/>
</dbReference>
<evidence type="ECO:0000256" key="4">
    <source>
        <dbReference type="ARBA" id="ARBA00023163"/>
    </source>
</evidence>
<dbReference type="Gene3D" id="1.20.5.170">
    <property type="match status" value="1"/>
</dbReference>
<feature type="domain" description="BZIP" evidence="7">
    <location>
        <begin position="157"/>
        <end position="217"/>
    </location>
</feature>
<evidence type="ECO:0000259" key="7">
    <source>
        <dbReference type="PROSITE" id="PS50217"/>
    </source>
</evidence>
<evidence type="ECO:0000256" key="2">
    <source>
        <dbReference type="ARBA" id="ARBA00023015"/>
    </source>
</evidence>
<reference evidence="8" key="1">
    <citation type="submission" date="2023-01" db="EMBL/GenBank/DDBJ databases">
        <title>Genome assembly of the deep-sea coral Lophelia pertusa.</title>
        <authorList>
            <person name="Herrera S."/>
            <person name="Cordes E."/>
        </authorList>
    </citation>
    <scope>NUCLEOTIDE SEQUENCE</scope>
    <source>
        <strain evidence="8">USNM1676648</strain>
        <tissue evidence="8">Polyp</tissue>
    </source>
</reference>
<comment type="caution">
    <text evidence="8">The sequence shown here is derived from an EMBL/GenBank/DDBJ whole genome shotgun (WGS) entry which is preliminary data.</text>
</comment>
<protein>
    <recommendedName>
        <fullName evidence="7">BZIP domain-containing protein</fullName>
    </recommendedName>
</protein>
<dbReference type="PANTHER" id="PTHR11988">
    <property type="entry name" value="THYROTROPH EMBRYONIC FACTOR RELATED"/>
    <property type="match status" value="1"/>
</dbReference>
<evidence type="ECO:0000313" key="9">
    <source>
        <dbReference type="Proteomes" id="UP001163046"/>
    </source>
</evidence>
<dbReference type="EMBL" id="MU826832">
    <property type="protein sequence ID" value="KAJ7373068.1"/>
    <property type="molecule type" value="Genomic_DNA"/>
</dbReference>
<gene>
    <name evidence="8" type="ORF">OS493_014215</name>
</gene>
<keyword evidence="4" id="KW-0804">Transcription</keyword>
<comment type="subcellular location">
    <subcellularLocation>
        <location evidence="1">Nucleus</location>
    </subcellularLocation>
</comment>
<dbReference type="OrthoDB" id="6022300at2759"/>
<dbReference type="SMART" id="SM00338">
    <property type="entry name" value="BRLZ"/>
    <property type="match status" value="1"/>
</dbReference>
<evidence type="ECO:0000256" key="6">
    <source>
        <dbReference type="SAM" id="MobiDB-lite"/>
    </source>
</evidence>
<keyword evidence="5" id="KW-0539">Nucleus</keyword>